<gene>
    <name evidence="1" type="ORF">LCL61_28745</name>
</gene>
<organism evidence="1 2">
    <name type="scientific">Amycolatopsis coloradensis</name>
    <dbReference type="NCBI Taxonomy" id="76021"/>
    <lineage>
        <taxon>Bacteria</taxon>
        <taxon>Bacillati</taxon>
        <taxon>Actinomycetota</taxon>
        <taxon>Actinomycetes</taxon>
        <taxon>Pseudonocardiales</taxon>
        <taxon>Pseudonocardiaceae</taxon>
        <taxon>Amycolatopsis</taxon>
    </lineage>
</organism>
<dbReference type="EMBL" id="CP150484">
    <property type="protein sequence ID" value="WYW19540.1"/>
    <property type="molecule type" value="Genomic_DNA"/>
</dbReference>
<dbReference type="Proteomes" id="UP001456344">
    <property type="component" value="Chromosome"/>
</dbReference>
<sequence>MLSMTGTSGGLTLMVCETGEKTARRGGRRGSGRPASAGTRVPVPRGGVRATQAGHDDHWVRRTELGCVTVQEIIFREPVVKAHELKVDEEHFALFMPTSGVFTIATGGDAARLGAAELALCTTPGPLAVSAQSADVEAAGLVLAIPDSIASSAPSRPLVPRLEVCDVAGPGVLLRDFLVEATTQARGLSASEADRTGEAALYLATAVVERHRQVTAQAGSLRRQHRLFTRISAHIDRNLGSSGLTPRRIAESHHISVRYLQRLFENNGSTPSRWIRRRRLENARRDLRDAALRSLPVREIGLRNGFVQPSEFSRAFRSEYGNPPGKFREEWFQDLRESRA</sequence>
<reference evidence="1" key="1">
    <citation type="submission" date="2023-10" db="EMBL/GenBank/DDBJ databases">
        <title>Whole genome sequencing of actinobacterial strain Amycolatopsis sp. (BCA-696) identifies the underlying plant growth-promoting genes.</title>
        <authorList>
            <person name="Gandham P."/>
            <person name="Vadla N."/>
            <person name="Saji A."/>
            <person name="Srinivas V."/>
            <person name="Ruperao P."/>
            <person name="Selvanayagam S."/>
            <person name="Saxena R.K."/>
            <person name="Rathore A."/>
            <person name="Gopalakrishnan S."/>
            <person name="Thakur V."/>
        </authorList>
    </citation>
    <scope>NUCLEOTIDE SEQUENCE</scope>
    <source>
        <strain evidence="1">BCA-696</strain>
    </source>
</reference>
<evidence type="ECO:0000313" key="2">
    <source>
        <dbReference type="Proteomes" id="UP001456344"/>
    </source>
</evidence>
<protein>
    <submittedName>
        <fullName evidence="1">Helix-turn-helix domain-containing protein</fullName>
    </submittedName>
</protein>
<name>A0ACD5BJT8_9PSEU</name>
<proteinExistence type="predicted"/>
<evidence type="ECO:0000313" key="1">
    <source>
        <dbReference type="EMBL" id="WYW19540.1"/>
    </source>
</evidence>
<keyword evidence="2" id="KW-1185">Reference proteome</keyword>
<accession>A0ACD5BJT8</accession>